<evidence type="ECO:0000256" key="7">
    <source>
        <dbReference type="PROSITE-ProRule" id="PRU00433"/>
    </source>
</evidence>
<dbReference type="Gene3D" id="1.10.760.10">
    <property type="entry name" value="Cytochrome c-like domain"/>
    <property type="match status" value="2"/>
</dbReference>
<dbReference type="InterPro" id="IPR004852">
    <property type="entry name" value="Di-haem_cyt_c_peroxidsae"/>
</dbReference>
<organism evidence="9 10">
    <name type="scientific">Aestuariibaculum sediminum</name>
    <dbReference type="NCBI Taxonomy" id="2770637"/>
    <lineage>
        <taxon>Bacteria</taxon>
        <taxon>Pseudomonadati</taxon>
        <taxon>Bacteroidota</taxon>
        <taxon>Flavobacteriia</taxon>
        <taxon>Flavobacteriales</taxon>
        <taxon>Flavobacteriaceae</taxon>
    </lineage>
</organism>
<accession>A0A8J6Q2U2</accession>
<dbReference type="GO" id="GO:0004130">
    <property type="term" value="F:cytochrome-c peroxidase activity"/>
    <property type="evidence" value="ECO:0007669"/>
    <property type="project" value="TreeGrafter"/>
</dbReference>
<evidence type="ECO:0000256" key="4">
    <source>
        <dbReference type="ARBA" id="ARBA00022729"/>
    </source>
</evidence>
<dbReference type="InterPro" id="IPR038352">
    <property type="entry name" value="Imelysin_sf"/>
</dbReference>
<dbReference type="InterPro" id="IPR051395">
    <property type="entry name" value="Cytochrome_c_Peroxidase/MauG"/>
</dbReference>
<keyword evidence="5" id="KW-0560">Oxidoreductase</keyword>
<keyword evidence="2 7" id="KW-0349">Heme</keyword>
<dbReference type="RefSeq" id="WP_188230433.1">
    <property type="nucleotide sequence ID" value="NZ_JACVXB010000004.1"/>
</dbReference>
<dbReference type="PANTHER" id="PTHR30600:SF10">
    <property type="entry name" value="BLL6722 PROTEIN"/>
    <property type="match status" value="1"/>
</dbReference>
<keyword evidence="4" id="KW-0732">Signal</keyword>
<evidence type="ECO:0000256" key="2">
    <source>
        <dbReference type="ARBA" id="ARBA00022617"/>
    </source>
</evidence>
<sequence>MQKIALILQKARVFYVCLFIIFTVSCKKQQSTKVVSETPLETVTKYYKSNLNLSLRHLDSLSVTNNFKEAEKQYKLARKYFKICEPILAFVDAENYKALNQPNILKIEEEDATDIKILNPFGFQVLEETLYDENYNQETLINVCKKTKNRLNLVFNNTFLNFKDYHVLWLIRDEIARIALTGITGFDSPVLEQSLKEAIFSYNAIAEILTIYGNRFSSKTLIDNWRLEIEKTIKDLDSDFESFDRYSFIKYHTHKQLELLNDTKKDWQLEFPLKLAFNHNITSLFSNNTFNISYFSSEQFDSLPKERIKLGNQLFREKALSKNNTVSCATCHKKDKYFTDGLPISKGVTRNSPTLLYSALQKSFFYDNRAGSLEGQIVAVVENKNEFHSDLKHMEQVVSKNPEYVNQFKKVYKDSVTENHIRNAIATYIRSLTPFNSKFDNNINGKINSLTDAEKRGFNLFTGKAKCATCHFPPTFNGTVPVLYKESEMELIGVPKNKDTIHAELDSDTGRFMVFNTEEKKHFFKTPTVRNIAKTAPYMHNGVYTTLKEVIDFYNRGGGIGLGIELEHQTLPADKLNLNAKEMDDLIAFMESLTDTI</sequence>
<dbReference type="Pfam" id="PF03150">
    <property type="entry name" value="CCP_MauG"/>
    <property type="match status" value="1"/>
</dbReference>
<keyword evidence="10" id="KW-1185">Reference proteome</keyword>
<comment type="subcellular location">
    <subcellularLocation>
        <location evidence="1">Cell envelope</location>
    </subcellularLocation>
</comment>
<gene>
    <name evidence="9" type="ORF">ICJ83_10930</name>
</gene>
<evidence type="ECO:0000256" key="3">
    <source>
        <dbReference type="ARBA" id="ARBA00022723"/>
    </source>
</evidence>
<evidence type="ECO:0000259" key="8">
    <source>
        <dbReference type="PROSITE" id="PS51007"/>
    </source>
</evidence>
<dbReference type="PROSITE" id="PS51007">
    <property type="entry name" value="CYTC"/>
    <property type="match status" value="2"/>
</dbReference>
<feature type="domain" description="Cytochrome c" evidence="8">
    <location>
        <begin position="452"/>
        <end position="594"/>
    </location>
</feature>
<protein>
    <submittedName>
        <fullName evidence="9">Methylamine utilization protein</fullName>
    </submittedName>
</protein>
<proteinExistence type="predicted"/>
<dbReference type="GO" id="GO:0046872">
    <property type="term" value="F:metal ion binding"/>
    <property type="evidence" value="ECO:0007669"/>
    <property type="project" value="UniProtKB-KW"/>
</dbReference>
<dbReference type="GO" id="GO:0030313">
    <property type="term" value="C:cell envelope"/>
    <property type="evidence" value="ECO:0007669"/>
    <property type="project" value="UniProtKB-SubCell"/>
</dbReference>
<keyword evidence="6 7" id="KW-0408">Iron</keyword>
<name>A0A8J6Q2U2_9FLAO</name>
<evidence type="ECO:0000313" key="9">
    <source>
        <dbReference type="EMBL" id="MBD0832646.1"/>
    </source>
</evidence>
<evidence type="ECO:0000313" key="10">
    <source>
        <dbReference type="Proteomes" id="UP000600588"/>
    </source>
</evidence>
<dbReference type="GO" id="GO:0009055">
    <property type="term" value="F:electron transfer activity"/>
    <property type="evidence" value="ECO:0007669"/>
    <property type="project" value="InterPro"/>
</dbReference>
<comment type="caution">
    <text evidence="9">The sequence shown here is derived from an EMBL/GenBank/DDBJ whole genome shotgun (WGS) entry which is preliminary data.</text>
</comment>
<dbReference type="PROSITE" id="PS51257">
    <property type="entry name" value="PROKAR_LIPOPROTEIN"/>
    <property type="match status" value="1"/>
</dbReference>
<dbReference type="SUPFAM" id="SSF46626">
    <property type="entry name" value="Cytochrome c"/>
    <property type="match status" value="2"/>
</dbReference>
<evidence type="ECO:0000256" key="6">
    <source>
        <dbReference type="ARBA" id="ARBA00023004"/>
    </source>
</evidence>
<dbReference type="InterPro" id="IPR009056">
    <property type="entry name" value="Cyt_c-like_dom"/>
</dbReference>
<dbReference type="InterPro" id="IPR036909">
    <property type="entry name" value="Cyt_c-like_dom_sf"/>
</dbReference>
<keyword evidence="3 7" id="KW-0479">Metal-binding</keyword>
<dbReference type="PANTHER" id="PTHR30600">
    <property type="entry name" value="CYTOCHROME C PEROXIDASE-RELATED"/>
    <property type="match status" value="1"/>
</dbReference>
<reference evidence="9 10" key="1">
    <citation type="submission" date="2020-09" db="EMBL/GenBank/DDBJ databases">
        <title>TT11 complete genome.</title>
        <authorList>
            <person name="Wu Z."/>
        </authorList>
    </citation>
    <scope>NUCLEOTIDE SEQUENCE [LARGE SCALE GENOMIC DNA]</scope>
    <source>
        <strain evidence="9 10">TT11</strain>
    </source>
</reference>
<dbReference type="GO" id="GO:0020037">
    <property type="term" value="F:heme binding"/>
    <property type="evidence" value="ECO:0007669"/>
    <property type="project" value="InterPro"/>
</dbReference>
<feature type="domain" description="Cytochrome c" evidence="8">
    <location>
        <begin position="306"/>
        <end position="433"/>
    </location>
</feature>
<dbReference type="Gene3D" id="1.20.1420.20">
    <property type="entry name" value="M75 peptidase, HXXE motif"/>
    <property type="match status" value="1"/>
</dbReference>
<dbReference type="EMBL" id="JACVXB010000004">
    <property type="protein sequence ID" value="MBD0832646.1"/>
    <property type="molecule type" value="Genomic_DNA"/>
</dbReference>
<evidence type="ECO:0000256" key="5">
    <source>
        <dbReference type="ARBA" id="ARBA00023002"/>
    </source>
</evidence>
<evidence type="ECO:0000256" key="1">
    <source>
        <dbReference type="ARBA" id="ARBA00004196"/>
    </source>
</evidence>
<dbReference type="Proteomes" id="UP000600588">
    <property type="component" value="Unassembled WGS sequence"/>
</dbReference>
<dbReference type="AlphaFoldDB" id="A0A8J6Q2U2"/>